<dbReference type="EMBL" id="JABSTR010000001">
    <property type="protein sequence ID" value="KAH9363213.1"/>
    <property type="molecule type" value="Genomic_DNA"/>
</dbReference>
<gene>
    <name evidence="2" type="ORF">HPB48_003854</name>
</gene>
<dbReference type="VEuPathDB" id="VectorBase:HLOH_045461"/>
<comment type="caution">
    <text evidence="2">The sequence shown here is derived from an EMBL/GenBank/DDBJ whole genome shotgun (WGS) entry which is preliminary data.</text>
</comment>
<evidence type="ECO:0000256" key="1">
    <source>
        <dbReference type="SAM" id="MobiDB-lite"/>
    </source>
</evidence>
<dbReference type="AlphaFoldDB" id="A0A9J6FJJ4"/>
<organism evidence="2 3">
    <name type="scientific">Haemaphysalis longicornis</name>
    <name type="common">Bush tick</name>
    <dbReference type="NCBI Taxonomy" id="44386"/>
    <lineage>
        <taxon>Eukaryota</taxon>
        <taxon>Metazoa</taxon>
        <taxon>Ecdysozoa</taxon>
        <taxon>Arthropoda</taxon>
        <taxon>Chelicerata</taxon>
        <taxon>Arachnida</taxon>
        <taxon>Acari</taxon>
        <taxon>Parasitiformes</taxon>
        <taxon>Ixodida</taxon>
        <taxon>Ixodoidea</taxon>
        <taxon>Ixodidae</taxon>
        <taxon>Haemaphysalinae</taxon>
        <taxon>Haemaphysalis</taxon>
    </lineage>
</organism>
<evidence type="ECO:0000313" key="3">
    <source>
        <dbReference type="Proteomes" id="UP000821853"/>
    </source>
</evidence>
<evidence type="ECO:0000313" key="2">
    <source>
        <dbReference type="EMBL" id="KAH9363213.1"/>
    </source>
</evidence>
<keyword evidence="3" id="KW-1185">Reference proteome</keyword>
<accession>A0A9J6FJJ4</accession>
<feature type="region of interest" description="Disordered" evidence="1">
    <location>
        <begin position="1"/>
        <end position="22"/>
    </location>
</feature>
<protein>
    <submittedName>
        <fullName evidence="2">Uncharacterized protein</fullName>
    </submittedName>
</protein>
<reference evidence="2 3" key="1">
    <citation type="journal article" date="2020" name="Cell">
        <title>Large-Scale Comparative Analyses of Tick Genomes Elucidate Their Genetic Diversity and Vector Capacities.</title>
        <authorList>
            <consortium name="Tick Genome and Microbiome Consortium (TIGMIC)"/>
            <person name="Jia N."/>
            <person name="Wang J."/>
            <person name="Shi W."/>
            <person name="Du L."/>
            <person name="Sun Y."/>
            <person name="Zhan W."/>
            <person name="Jiang J.F."/>
            <person name="Wang Q."/>
            <person name="Zhang B."/>
            <person name="Ji P."/>
            <person name="Bell-Sakyi L."/>
            <person name="Cui X.M."/>
            <person name="Yuan T.T."/>
            <person name="Jiang B.G."/>
            <person name="Yang W.F."/>
            <person name="Lam T.T."/>
            <person name="Chang Q.C."/>
            <person name="Ding S.J."/>
            <person name="Wang X.J."/>
            <person name="Zhu J.G."/>
            <person name="Ruan X.D."/>
            <person name="Zhao L."/>
            <person name="Wei J.T."/>
            <person name="Ye R.Z."/>
            <person name="Que T.C."/>
            <person name="Du C.H."/>
            <person name="Zhou Y.H."/>
            <person name="Cheng J.X."/>
            <person name="Dai P.F."/>
            <person name="Guo W.B."/>
            <person name="Han X.H."/>
            <person name="Huang E.J."/>
            <person name="Li L.F."/>
            <person name="Wei W."/>
            <person name="Gao Y.C."/>
            <person name="Liu J.Z."/>
            <person name="Shao H.Z."/>
            <person name="Wang X."/>
            <person name="Wang C.C."/>
            <person name="Yang T.C."/>
            <person name="Huo Q.B."/>
            <person name="Li W."/>
            <person name="Chen H.Y."/>
            <person name="Chen S.E."/>
            <person name="Zhou L.G."/>
            <person name="Ni X.B."/>
            <person name="Tian J.H."/>
            <person name="Sheng Y."/>
            <person name="Liu T."/>
            <person name="Pan Y.S."/>
            <person name="Xia L.Y."/>
            <person name="Li J."/>
            <person name="Zhao F."/>
            <person name="Cao W.C."/>
        </authorList>
    </citation>
    <scope>NUCLEOTIDE SEQUENCE [LARGE SCALE GENOMIC DNA]</scope>
    <source>
        <strain evidence="2">HaeL-2018</strain>
    </source>
</reference>
<feature type="compositionally biased region" description="Basic residues" evidence="1">
    <location>
        <begin position="61"/>
        <end position="75"/>
    </location>
</feature>
<sequence>MITMVEGETISAQEYEDDNGWLPSHRRKFGRALAQLKQDAKRLADVSVQEPGSSSHQSRERMRKQPPQHRPKYPRLPKDDIKSPFVLERA</sequence>
<name>A0A9J6FJJ4_HAELO</name>
<feature type="compositionally biased region" description="Basic and acidic residues" evidence="1">
    <location>
        <begin position="76"/>
        <end position="90"/>
    </location>
</feature>
<dbReference type="Proteomes" id="UP000821853">
    <property type="component" value="Chromosome 1"/>
</dbReference>
<proteinExistence type="predicted"/>
<feature type="region of interest" description="Disordered" evidence="1">
    <location>
        <begin position="40"/>
        <end position="90"/>
    </location>
</feature>